<evidence type="ECO:0000313" key="1">
    <source>
        <dbReference type="EMBL" id="MPC89208.1"/>
    </source>
</evidence>
<sequence length="53" mass="5469">MGARVSSPRRCREEGVIEAKSGVYATSIAQGGPADGATGLALPQRLLALTFTH</sequence>
<organism evidence="1 2">
    <name type="scientific">Portunus trituberculatus</name>
    <name type="common">Swimming crab</name>
    <name type="synonym">Neptunus trituberculatus</name>
    <dbReference type="NCBI Taxonomy" id="210409"/>
    <lineage>
        <taxon>Eukaryota</taxon>
        <taxon>Metazoa</taxon>
        <taxon>Ecdysozoa</taxon>
        <taxon>Arthropoda</taxon>
        <taxon>Crustacea</taxon>
        <taxon>Multicrustacea</taxon>
        <taxon>Malacostraca</taxon>
        <taxon>Eumalacostraca</taxon>
        <taxon>Eucarida</taxon>
        <taxon>Decapoda</taxon>
        <taxon>Pleocyemata</taxon>
        <taxon>Brachyura</taxon>
        <taxon>Eubrachyura</taxon>
        <taxon>Portunoidea</taxon>
        <taxon>Portunidae</taxon>
        <taxon>Portuninae</taxon>
        <taxon>Portunus</taxon>
    </lineage>
</organism>
<accession>A0A5B7J8F7</accession>
<protein>
    <submittedName>
        <fullName evidence="1">Uncharacterized protein</fullName>
    </submittedName>
</protein>
<keyword evidence="2" id="KW-1185">Reference proteome</keyword>
<proteinExistence type="predicted"/>
<reference evidence="1 2" key="1">
    <citation type="submission" date="2019-05" db="EMBL/GenBank/DDBJ databases">
        <title>Another draft genome of Portunus trituberculatus and its Hox gene families provides insights of decapod evolution.</title>
        <authorList>
            <person name="Jeong J.-H."/>
            <person name="Song I."/>
            <person name="Kim S."/>
            <person name="Choi T."/>
            <person name="Kim D."/>
            <person name="Ryu S."/>
            <person name="Kim W."/>
        </authorList>
    </citation>
    <scope>NUCLEOTIDE SEQUENCE [LARGE SCALE GENOMIC DNA]</scope>
    <source>
        <tissue evidence="1">Muscle</tissue>
    </source>
</reference>
<dbReference type="EMBL" id="VSRR010080232">
    <property type="protein sequence ID" value="MPC89208.1"/>
    <property type="molecule type" value="Genomic_DNA"/>
</dbReference>
<name>A0A5B7J8F7_PORTR</name>
<dbReference type="AlphaFoldDB" id="A0A5B7J8F7"/>
<gene>
    <name evidence="1" type="ORF">E2C01_084144</name>
</gene>
<dbReference type="Proteomes" id="UP000324222">
    <property type="component" value="Unassembled WGS sequence"/>
</dbReference>
<evidence type="ECO:0000313" key="2">
    <source>
        <dbReference type="Proteomes" id="UP000324222"/>
    </source>
</evidence>
<comment type="caution">
    <text evidence="1">The sequence shown here is derived from an EMBL/GenBank/DDBJ whole genome shotgun (WGS) entry which is preliminary data.</text>
</comment>